<evidence type="ECO:0000256" key="2">
    <source>
        <dbReference type="ARBA" id="ARBA00022803"/>
    </source>
</evidence>
<dbReference type="InterPro" id="IPR011990">
    <property type="entry name" value="TPR-like_helical_dom_sf"/>
</dbReference>
<dbReference type="InterPro" id="IPR019734">
    <property type="entry name" value="TPR_rpt"/>
</dbReference>
<dbReference type="PANTHER" id="PTHR11242">
    <property type="entry name" value="ARYL HYDROCARBON RECEPTOR INTERACTING PROTEIN RELATED"/>
    <property type="match status" value="1"/>
</dbReference>
<evidence type="ECO:0000256" key="3">
    <source>
        <dbReference type="SAM" id="MobiDB-lite"/>
    </source>
</evidence>
<dbReference type="PANTHER" id="PTHR11242:SF0">
    <property type="entry name" value="TPR_REGION DOMAIN-CONTAINING PROTEIN"/>
    <property type="match status" value="1"/>
</dbReference>
<dbReference type="SUPFAM" id="SSF48452">
    <property type="entry name" value="TPR-like"/>
    <property type="match status" value="1"/>
</dbReference>
<dbReference type="SMART" id="SM00028">
    <property type="entry name" value="TPR"/>
    <property type="match status" value="3"/>
</dbReference>
<name>A0A7S4DJZ6_9EUKA</name>
<organism evidence="4">
    <name type="scientific">Lotharella globosa</name>
    <dbReference type="NCBI Taxonomy" id="91324"/>
    <lineage>
        <taxon>Eukaryota</taxon>
        <taxon>Sar</taxon>
        <taxon>Rhizaria</taxon>
        <taxon>Cercozoa</taxon>
        <taxon>Chlorarachniophyceae</taxon>
        <taxon>Lotharella</taxon>
    </lineage>
</organism>
<keyword evidence="1" id="KW-0677">Repeat</keyword>
<dbReference type="EMBL" id="HBIV01008451">
    <property type="protein sequence ID" value="CAE0653684.1"/>
    <property type="molecule type" value="Transcribed_RNA"/>
</dbReference>
<sequence>MLDYSKFDKVAQEHDEEERVEKERLREERMRKYYKEQDRKKKEWESKNGVSGHGHSHAHGESCSHNHGHGHGQSGPPPRRTGCMGCGFADPAALQQMIEDHKKMENEPPKPKMCIEEKNRKKMAAIEATREDGKKLFKAGKLRDAIKIYERGVLICNGIYDLSDEDWKAVQRHEMLLDLNVATCHLKLKEYQEAIRHCKMAISIDKDCLKAHYRMAQAQIGLGELDEAQASLAIARELEPKSSALATLGQTIKKLKKQQKEKARAFQRRMLAKMAEKTAKAKAQSEKHDLDIKTAETTQNRKENKASAEAMQLVEKLERLAKLHKDGMISGDEYAAAKRQLIGL</sequence>
<evidence type="ECO:0000313" key="4">
    <source>
        <dbReference type="EMBL" id="CAE0653684.1"/>
    </source>
</evidence>
<protein>
    <submittedName>
        <fullName evidence="4">Uncharacterized protein</fullName>
    </submittedName>
</protein>
<gene>
    <name evidence="4" type="ORF">LGLO00237_LOCUS6362</name>
</gene>
<dbReference type="Gene3D" id="1.25.40.10">
    <property type="entry name" value="Tetratricopeptide repeat domain"/>
    <property type="match status" value="1"/>
</dbReference>
<reference evidence="4" key="1">
    <citation type="submission" date="2021-01" db="EMBL/GenBank/DDBJ databases">
        <authorList>
            <person name="Corre E."/>
            <person name="Pelletier E."/>
            <person name="Niang G."/>
            <person name="Scheremetjew M."/>
            <person name="Finn R."/>
            <person name="Kale V."/>
            <person name="Holt S."/>
            <person name="Cochrane G."/>
            <person name="Meng A."/>
            <person name="Brown T."/>
            <person name="Cohen L."/>
        </authorList>
    </citation>
    <scope>NUCLEOTIDE SEQUENCE</scope>
    <source>
        <strain evidence="4">CCCM811</strain>
    </source>
</reference>
<proteinExistence type="predicted"/>
<dbReference type="AlphaFoldDB" id="A0A7S4DJZ6"/>
<accession>A0A7S4DJZ6</accession>
<dbReference type="InterPro" id="IPR039663">
    <property type="entry name" value="AIP/AIPL1/TTC9"/>
</dbReference>
<feature type="region of interest" description="Disordered" evidence="3">
    <location>
        <begin position="1"/>
        <end position="83"/>
    </location>
</feature>
<feature type="compositionally biased region" description="Basic and acidic residues" evidence="3">
    <location>
        <begin position="1"/>
        <end position="46"/>
    </location>
</feature>
<keyword evidence="2" id="KW-0802">TPR repeat</keyword>
<evidence type="ECO:0000256" key="1">
    <source>
        <dbReference type="ARBA" id="ARBA00022737"/>
    </source>
</evidence>
<dbReference type="Pfam" id="PF14559">
    <property type="entry name" value="TPR_19"/>
    <property type="match status" value="1"/>
</dbReference>